<feature type="non-terminal residue" evidence="2">
    <location>
        <position position="61"/>
    </location>
</feature>
<keyword evidence="1" id="KW-1133">Transmembrane helix</keyword>
<dbReference type="Proteomes" id="UP001233172">
    <property type="component" value="Unassembled WGS sequence"/>
</dbReference>
<reference evidence="2" key="2">
    <citation type="submission" date="2023-04" db="EMBL/GenBank/DDBJ databases">
        <authorList>
            <person name="Bu L."/>
            <person name="Lu L."/>
            <person name="Laidemitt M.R."/>
            <person name="Zhang S.M."/>
            <person name="Mutuku M."/>
            <person name="Mkoji G."/>
            <person name="Steinauer M."/>
            <person name="Loker E.S."/>
        </authorList>
    </citation>
    <scope>NUCLEOTIDE SEQUENCE</scope>
    <source>
        <strain evidence="2">KasaAsao</strain>
        <tissue evidence="2">Whole Snail</tissue>
    </source>
</reference>
<evidence type="ECO:0000313" key="3">
    <source>
        <dbReference type="Proteomes" id="UP001233172"/>
    </source>
</evidence>
<feature type="transmembrane region" description="Helical" evidence="1">
    <location>
        <begin position="6"/>
        <end position="31"/>
    </location>
</feature>
<gene>
    <name evidence="2" type="ORF">Bpfe_022568</name>
</gene>
<protein>
    <submittedName>
        <fullName evidence="2">Monocarboxylate transporter 9</fullName>
    </submittedName>
</protein>
<keyword evidence="1" id="KW-0812">Transmembrane</keyword>
<dbReference type="AlphaFoldDB" id="A0AAD8B4N2"/>
<name>A0AAD8B4N2_BIOPF</name>
<dbReference type="EMBL" id="JASAOG010000143">
    <property type="protein sequence ID" value="KAK0047951.1"/>
    <property type="molecule type" value="Genomic_DNA"/>
</dbReference>
<evidence type="ECO:0000256" key="1">
    <source>
        <dbReference type="SAM" id="Phobius"/>
    </source>
</evidence>
<feature type="transmembrane region" description="Helical" evidence="1">
    <location>
        <begin position="38"/>
        <end position="59"/>
    </location>
</feature>
<proteinExistence type="predicted"/>
<keyword evidence="3" id="KW-1185">Reference proteome</keyword>
<evidence type="ECO:0000313" key="2">
    <source>
        <dbReference type="EMBL" id="KAK0047951.1"/>
    </source>
</evidence>
<accession>A0AAD8B4N2</accession>
<reference evidence="2" key="1">
    <citation type="journal article" date="2023" name="PLoS Negl. Trop. Dis.">
        <title>A genome sequence for Biomphalaria pfeifferi, the major vector snail for the human-infecting parasite Schistosoma mansoni.</title>
        <authorList>
            <person name="Bu L."/>
            <person name="Lu L."/>
            <person name="Laidemitt M.R."/>
            <person name="Zhang S.M."/>
            <person name="Mutuku M."/>
            <person name="Mkoji G."/>
            <person name="Steinauer M."/>
            <person name="Loker E.S."/>
        </authorList>
    </citation>
    <scope>NUCLEOTIDE SEQUENCE</scope>
    <source>
        <strain evidence="2">KasaAsao</strain>
    </source>
</reference>
<sequence length="61" mass="6493">MEGGVWGIVIVISAFMIQVLTFGTTASIGIYNIEFLDYFHVSSSVAVSLIGSINFGVYLGS</sequence>
<organism evidence="2 3">
    <name type="scientific">Biomphalaria pfeifferi</name>
    <name type="common">Bloodfluke planorb</name>
    <name type="synonym">Freshwater snail</name>
    <dbReference type="NCBI Taxonomy" id="112525"/>
    <lineage>
        <taxon>Eukaryota</taxon>
        <taxon>Metazoa</taxon>
        <taxon>Spiralia</taxon>
        <taxon>Lophotrochozoa</taxon>
        <taxon>Mollusca</taxon>
        <taxon>Gastropoda</taxon>
        <taxon>Heterobranchia</taxon>
        <taxon>Euthyneura</taxon>
        <taxon>Panpulmonata</taxon>
        <taxon>Hygrophila</taxon>
        <taxon>Lymnaeoidea</taxon>
        <taxon>Planorbidae</taxon>
        <taxon>Biomphalaria</taxon>
    </lineage>
</organism>
<keyword evidence="1" id="KW-0472">Membrane</keyword>
<comment type="caution">
    <text evidence="2">The sequence shown here is derived from an EMBL/GenBank/DDBJ whole genome shotgun (WGS) entry which is preliminary data.</text>
</comment>